<dbReference type="Gene3D" id="3.40.190.290">
    <property type="match status" value="1"/>
</dbReference>
<dbReference type="Gene3D" id="1.10.10.10">
    <property type="entry name" value="Winged helix-like DNA-binding domain superfamily/Winged helix DNA-binding domain"/>
    <property type="match status" value="1"/>
</dbReference>
<evidence type="ECO:0000259" key="5">
    <source>
        <dbReference type="PROSITE" id="PS50931"/>
    </source>
</evidence>
<dbReference type="GO" id="GO:0003700">
    <property type="term" value="F:DNA-binding transcription factor activity"/>
    <property type="evidence" value="ECO:0007669"/>
    <property type="project" value="InterPro"/>
</dbReference>
<feature type="domain" description="HTH lysR-type" evidence="5">
    <location>
        <begin position="1"/>
        <end position="58"/>
    </location>
</feature>
<dbReference type="PROSITE" id="PS50931">
    <property type="entry name" value="HTH_LYSR"/>
    <property type="match status" value="1"/>
</dbReference>
<dbReference type="EMBL" id="RBKS01000001">
    <property type="protein sequence ID" value="RKR75166.1"/>
    <property type="molecule type" value="Genomic_DNA"/>
</dbReference>
<keyword evidence="7" id="KW-1185">Reference proteome</keyword>
<keyword evidence="3 6" id="KW-0238">DNA-binding</keyword>
<accession>A0A495IJ76</accession>
<gene>
    <name evidence="6" type="ORF">C8E83_2304</name>
</gene>
<dbReference type="GO" id="GO:0005829">
    <property type="term" value="C:cytosol"/>
    <property type="evidence" value="ECO:0007669"/>
    <property type="project" value="TreeGrafter"/>
</dbReference>
<dbReference type="InterPro" id="IPR005119">
    <property type="entry name" value="LysR_subst-bd"/>
</dbReference>
<comment type="caution">
    <text evidence="6">The sequence shown here is derived from an EMBL/GenBank/DDBJ whole genome shotgun (WGS) entry which is preliminary data.</text>
</comment>
<keyword evidence="2" id="KW-0805">Transcription regulation</keyword>
<dbReference type="OrthoDB" id="3181812at2"/>
<dbReference type="PANTHER" id="PTHR30419">
    <property type="entry name" value="HTH-TYPE TRANSCRIPTIONAL REGULATOR YBHD"/>
    <property type="match status" value="1"/>
</dbReference>
<evidence type="ECO:0000256" key="3">
    <source>
        <dbReference type="ARBA" id="ARBA00023125"/>
    </source>
</evidence>
<keyword evidence="4" id="KW-0804">Transcription</keyword>
<dbReference type="FunFam" id="1.10.10.10:FF:000001">
    <property type="entry name" value="LysR family transcriptional regulator"/>
    <property type="match status" value="1"/>
</dbReference>
<name>A0A495IJ76_9MICO</name>
<dbReference type="SUPFAM" id="SSF46785">
    <property type="entry name" value="Winged helix' DNA-binding domain"/>
    <property type="match status" value="1"/>
</dbReference>
<dbReference type="Proteomes" id="UP000280008">
    <property type="component" value="Unassembled WGS sequence"/>
</dbReference>
<evidence type="ECO:0000256" key="2">
    <source>
        <dbReference type="ARBA" id="ARBA00023015"/>
    </source>
</evidence>
<dbReference type="RefSeq" id="WP_121369991.1">
    <property type="nucleotide sequence ID" value="NZ_RBKS01000001.1"/>
</dbReference>
<sequence length="308" mass="32120">MDNRQLEVFVAVAREGGFTRAAERLHTVQSAVSATILALETDLGERLFDRTTRTVRLTGAGAALLPHAETILAAFTAARDAVESVSGGLSGAIRIGYMTNVTLFDIPALLGTFSADHPGVTLHLAPASRGTGGLVDALRGGDLDVAFLSAAPEQYPDLDISVLASSPVGLVVAAGDPLARRDRILLAETAGLRFVDFREGFGNRTVIDAELARRGLRRDVPIETSDINDLAALARNGLGAAFLPRYLVDGDPTLHWITVSDAAFEMPVSVATSRERPLSAAAGRLALLARDAATPSPSPAPAGGPAGR</sequence>
<evidence type="ECO:0000256" key="1">
    <source>
        <dbReference type="ARBA" id="ARBA00009437"/>
    </source>
</evidence>
<dbReference type="InterPro" id="IPR050950">
    <property type="entry name" value="HTH-type_LysR_regulators"/>
</dbReference>
<dbReference type="AlphaFoldDB" id="A0A495IJ76"/>
<dbReference type="Pfam" id="PF00126">
    <property type="entry name" value="HTH_1"/>
    <property type="match status" value="1"/>
</dbReference>
<dbReference type="InterPro" id="IPR036390">
    <property type="entry name" value="WH_DNA-bd_sf"/>
</dbReference>
<evidence type="ECO:0000313" key="6">
    <source>
        <dbReference type="EMBL" id="RKR75166.1"/>
    </source>
</evidence>
<dbReference type="PRINTS" id="PR00039">
    <property type="entry name" value="HTHLYSR"/>
</dbReference>
<dbReference type="SUPFAM" id="SSF53850">
    <property type="entry name" value="Periplasmic binding protein-like II"/>
    <property type="match status" value="1"/>
</dbReference>
<protein>
    <submittedName>
        <fullName evidence="6">DNA-binding transcriptional LysR family regulator</fullName>
    </submittedName>
</protein>
<comment type="similarity">
    <text evidence="1">Belongs to the LysR transcriptional regulatory family.</text>
</comment>
<evidence type="ECO:0000256" key="4">
    <source>
        <dbReference type="ARBA" id="ARBA00023163"/>
    </source>
</evidence>
<dbReference type="InterPro" id="IPR000847">
    <property type="entry name" value="LysR_HTH_N"/>
</dbReference>
<organism evidence="6 7">
    <name type="scientific">Frondihabitans australicus</name>
    <dbReference type="NCBI Taxonomy" id="386892"/>
    <lineage>
        <taxon>Bacteria</taxon>
        <taxon>Bacillati</taxon>
        <taxon>Actinomycetota</taxon>
        <taxon>Actinomycetes</taxon>
        <taxon>Micrococcales</taxon>
        <taxon>Microbacteriaceae</taxon>
        <taxon>Frondihabitans</taxon>
    </lineage>
</organism>
<evidence type="ECO:0000313" key="7">
    <source>
        <dbReference type="Proteomes" id="UP000280008"/>
    </source>
</evidence>
<proteinExistence type="inferred from homology"/>
<reference evidence="6 7" key="1">
    <citation type="submission" date="2018-10" db="EMBL/GenBank/DDBJ databases">
        <title>Sequencing the genomes of 1000 actinobacteria strains.</title>
        <authorList>
            <person name="Klenk H.-P."/>
        </authorList>
    </citation>
    <scope>NUCLEOTIDE SEQUENCE [LARGE SCALE GENOMIC DNA]</scope>
    <source>
        <strain evidence="6 7">DSM 17894</strain>
    </source>
</reference>
<dbReference type="Pfam" id="PF03466">
    <property type="entry name" value="LysR_substrate"/>
    <property type="match status" value="1"/>
</dbReference>
<dbReference type="InterPro" id="IPR036388">
    <property type="entry name" value="WH-like_DNA-bd_sf"/>
</dbReference>
<dbReference type="GO" id="GO:0003677">
    <property type="term" value="F:DNA binding"/>
    <property type="evidence" value="ECO:0007669"/>
    <property type="project" value="UniProtKB-KW"/>
</dbReference>